<sequence length="264" mass="29038">MDFGDQENHHHGEDDQGGDGQYQGDEYAEEGNEDYGEEGGDEGFGEDGEHGGEHGAEHDPEHGGGQGHKGAGLEDPHQLIQELQQALQDLQHHHDNNHNPDIHDSLRRMHTAMESLLPNDPDHQELLQLYEHVTEAMSKHSSGHPGQGLDTTIVHSKHPDEEGEDYQGHFIMAAKAADAIPTIIEGANGLISEISDLFPRNGTMHTGPNWAAWFNDWQSRDNVAHENNTYDTGRWSFAGQTNGRWYACLTNTTLGSTAATTVTS</sequence>
<organism evidence="2 3">
    <name type="scientific">Exophiala sideris</name>
    <dbReference type="NCBI Taxonomy" id="1016849"/>
    <lineage>
        <taxon>Eukaryota</taxon>
        <taxon>Fungi</taxon>
        <taxon>Dikarya</taxon>
        <taxon>Ascomycota</taxon>
        <taxon>Pezizomycotina</taxon>
        <taxon>Eurotiomycetes</taxon>
        <taxon>Chaetothyriomycetidae</taxon>
        <taxon>Chaetothyriales</taxon>
        <taxon>Herpotrichiellaceae</taxon>
        <taxon>Exophiala</taxon>
    </lineage>
</organism>
<gene>
    <name evidence="2" type="ORF">PV11_07524</name>
</gene>
<feature type="region of interest" description="Disordered" evidence="1">
    <location>
        <begin position="1"/>
        <end position="73"/>
    </location>
</feature>
<accession>A0A0D1YGE0</accession>
<dbReference type="EMBL" id="KN846953">
    <property type="protein sequence ID" value="KIV79989.1"/>
    <property type="molecule type" value="Genomic_DNA"/>
</dbReference>
<dbReference type="AlphaFoldDB" id="A0A0D1YGE0"/>
<dbReference type="Proteomes" id="UP000053599">
    <property type="component" value="Unassembled WGS sequence"/>
</dbReference>
<reference evidence="2 3" key="1">
    <citation type="submission" date="2015-01" db="EMBL/GenBank/DDBJ databases">
        <title>The Genome Sequence of Exophiala sideris CBS121828.</title>
        <authorList>
            <consortium name="The Broad Institute Genomics Platform"/>
            <person name="Cuomo C."/>
            <person name="de Hoog S."/>
            <person name="Gorbushina A."/>
            <person name="Stielow B."/>
            <person name="Teixiera M."/>
            <person name="Abouelleil A."/>
            <person name="Chapman S.B."/>
            <person name="Priest M."/>
            <person name="Young S.K."/>
            <person name="Wortman J."/>
            <person name="Nusbaum C."/>
            <person name="Birren B."/>
        </authorList>
    </citation>
    <scope>NUCLEOTIDE SEQUENCE [LARGE SCALE GENOMIC DNA]</scope>
    <source>
        <strain evidence="2 3">CBS 121828</strain>
    </source>
</reference>
<name>A0A0D1YGE0_9EURO</name>
<evidence type="ECO:0000313" key="2">
    <source>
        <dbReference type="EMBL" id="KIV79989.1"/>
    </source>
</evidence>
<feature type="compositionally biased region" description="Basic and acidic residues" evidence="1">
    <location>
        <begin position="47"/>
        <end position="62"/>
    </location>
</feature>
<evidence type="ECO:0000313" key="3">
    <source>
        <dbReference type="Proteomes" id="UP000053599"/>
    </source>
</evidence>
<dbReference type="HOGENOM" id="CLU_1053865_0_0_1"/>
<evidence type="ECO:0000256" key="1">
    <source>
        <dbReference type="SAM" id="MobiDB-lite"/>
    </source>
</evidence>
<protein>
    <submittedName>
        <fullName evidence="2">Uncharacterized protein</fullName>
    </submittedName>
</protein>
<feature type="compositionally biased region" description="Acidic residues" evidence="1">
    <location>
        <begin position="26"/>
        <end position="46"/>
    </location>
</feature>
<feature type="compositionally biased region" description="Basic and acidic residues" evidence="1">
    <location>
        <begin position="1"/>
        <end position="14"/>
    </location>
</feature>
<proteinExistence type="predicted"/>